<gene>
    <name evidence="2" type="ORF">WMG39_22600</name>
</gene>
<dbReference type="Proteomes" id="UP001384579">
    <property type="component" value="Unassembled WGS sequence"/>
</dbReference>
<feature type="domain" description="DNA circulation N-terminal" evidence="1">
    <location>
        <begin position="23"/>
        <end position="83"/>
    </location>
</feature>
<dbReference type="RefSeq" id="WP_340520155.1">
    <property type="nucleotide sequence ID" value="NZ_JBBLXS010000396.1"/>
</dbReference>
<reference evidence="2 3" key="1">
    <citation type="journal article" date="2020" name="Harmful Algae">
        <title>Molecular and morphological characterization of a novel dihydroanatoxin-a producing Microcoleus species (cyanobacteria) from the Russian River, California, USA.</title>
        <authorList>
            <person name="Conklin K.Y."/>
            <person name="Stancheva R."/>
            <person name="Otten T.G."/>
            <person name="Fadness R."/>
            <person name="Boyer G.L."/>
            <person name="Read B."/>
            <person name="Zhang X."/>
            <person name="Sheath R.G."/>
        </authorList>
    </citation>
    <scope>NUCLEOTIDE SEQUENCE [LARGE SCALE GENOMIC DNA]</scope>
    <source>
        <strain evidence="2 3">PTRS2</strain>
    </source>
</reference>
<protein>
    <submittedName>
        <fullName evidence="2">DNA circularization N-terminal domain-containing protein</fullName>
    </submittedName>
</protein>
<keyword evidence="3" id="KW-1185">Reference proteome</keyword>
<evidence type="ECO:0000313" key="3">
    <source>
        <dbReference type="Proteomes" id="UP001384579"/>
    </source>
</evidence>
<sequence>MAIKLGKVELNKVHKIVTLEQADWVTHRIPGKLGNLVQDLGRDSVQLEISGIFYGQKAGDDLDFLRKIHKQRKAVDFVAEIVGQAYFSQVVLEKMEVWQLARSPDEFSYRLIVQEYVEPPKPIASPGVSNLDQKIKLDAAKLMDVVSLTDALQMGNLPEITNPIAPLKTGLEPVKEATKNFDQATAGLKALFNI</sequence>
<dbReference type="InterPro" id="IPR009826">
    <property type="entry name" value="DNA_circ_N"/>
</dbReference>
<proteinExistence type="predicted"/>
<dbReference type="EMBL" id="JBBLXS010000396">
    <property type="protein sequence ID" value="MEK0187618.1"/>
    <property type="molecule type" value="Genomic_DNA"/>
</dbReference>
<evidence type="ECO:0000259" key="1">
    <source>
        <dbReference type="Pfam" id="PF07157"/>
    </source>
</evidence>
<name>A0ABU8YTD6_9CYAN</name>
<evidence type="ECO:0000313" key="2">
    <source>
        <dbReference type="EMBL" id="MEK0187618.1"/>
    </source>
</evidence>
<organism evidence="2 3">
    <name type="scientific">Microcoleus anatoxicus PTRS2</name>
    <dbReference type="NCBI Taxonomy" id="2705321"/>
    <lineage>
        <taxon>Bacteria</taxon>
        <taxon>Bacillati</taxon>
        <taxon>Cyanobacteriota</taxon>
        <taxon>Cyanophyceae</taxon>
        <taxon>Oscillatoriophycideae</taxon>
        <taxon>Oscillatoriales</taxon>
        <taxon>Microcoleaceae</taxon>
        <taxon>Microcoleus</taxon>
        <taxon>Microcoleus anatoxicus</taxon>
    </lineage>
</organism>
<dbReference type="Pfam" id="PF07157">
    <property type="entry name" value="DNA_circ_N"/>
    <property type="match status" value="1"/>
</dbReference>
<accession>A0ABU8YTD6</accession>
<comment type="caution">
    <text evidence="2">The sequence shown here is derived from an EMBL/GenBank/DDBJ whole genome shotgun (WGS) entry which is preliminary data.</text>
</comment>